<dbReference type="SUPFAM" id="SSF53474">
    <property type="entry name" value="alpha/beta-Hydrolases"/>
    <property type="match status" value="1"/>
</dbReference>
<keyword evidence="1" id="KW-0378">Hydrolase</keyword>
<gene>
    <name evidence="3" type="ORF">PPNO1_LOCUS9269</name>
</gene>
<protein>
    <recommendedName>
        <fullName evidence="2">Alpha/beta hydrolase fold-3 domain-containing protein</fullName>
    </recommendedName>
</protein>
<dbReference type="InterPro" id="IPR029058">
    <property type="entry name" value="AB_hydrolase_fold"/>
</dbReference>
<dbReference type="Proteomes" id="UP000838763">
    <property type="component" value="Unassembled WGS sequence"/>
</dbReference>
<evidence type="ECO:0000313" key="3">
    <source>
        <dbReference type="EMBL" id="CAI4219719.1"/>
    </source>
</evidence>
<dbReference type="PANTHER" id="PTHR48081:SF8">
    <property type="entry name" value="ALPHA_BETA HYDROLASE FOLD-3 DOMAIN-CONTAINING PROTEIN-RELATED"/>
    <property type="match status" value="1"/>
</dbReference>
<dbReference type="GO" id="GO:0016787">
    <property type="term" value="F:hydrolase activity"/>
    <property type="evidence" value="ECO:0007669"/>
    <property type="project" value="UniProtKB-KW"/>
</dbReference>
<dbReference type="AlphaFoldDB" id="A0A9P1HDM6"/>
<feature type="domain" description="Alpha/beta hydrolase fold-3" evidence="2">
    <location>
        <begin position="75"/>
        <end position="233"/>
    </location>
</feature>
<dbReference type="PANTHER" id="PTHR48081">
    <property type="entry name" value="AB HYDROLASE SUPERFAMILY PROTEIN C4A8.06C"/>
    <property type="match status" value="1"/>
</dbReference>
<evidence type="ECO:0000313" key="4">
    <source>
        <dbReference type="Proteomes" id="UP000838763"/>
    </source>
</evidence>
<keyword evidence="4" id="KW-1185">Reference proteome</keyword>
<organism evidence="3 4">
    <name type="scientific">Parascedosporium putredinis</name>
    <dbReference type="NCBI Taxonomy" id="1442378"/>
    <lineage>
        <taxon>Eukaryota</taxon>
        <taxon>Fungi</taxon>
        <taxon>Dikarya</taxon>
        <taxon>Ascomycota</taxon>
        <taxon>Pezizomycotina</taxon>
        <taxon>Sordariomycetes</taxon>
        <taxon>Hypocreomycetidae</taxon>
        <taxon>Microascales</taxon>
        <taxon>Microascaceae</taxon>
        <taxon>Parascedosporium</taxon>
    </lineage>
</organism>
<evidence type="ECO:0000256" key="1">
    <source>
        <dbReference type="ARBA" id="ARBA00022801"/>
    </source>
</evidence>
<proteinExistence type="predicted"/>
<dbReference type="Pfam" id="PF07859">
    <property type="entry name" value="Abhydrolase_3"/>
    <property type="match status" value="1"/>
</dbReference>
<comment type="caution">
    <text evidence="3">The sequence shown here is derived from an EMBL/GenBank/DDBJ whole genome shotgun (WGS) entry which is preliminary data.</text>
</comment>
<dbReference type="OrthoDB" id="408631at2759"/>
<dbReference type="InterPro" id="IPR013094">
    <property type="entry name" value="AB_hydrolase_3"/>
</dbReference>
<dbReference type="InterPro" id="IPR050300">
    <property type="entry name" value="GDXG_lipolytic_enzyme"/>
</dbReference>
<sequence>MADSEQPTWNDTMRTVAEPLPLLTRAYYASVMSVLQGMGAHGQWYQGWQQYFYPPEKGPNIVKTYDIRQNLPVRPWYPFPTAITDVAALYVAAVDDESLPIDPARIAVTGFSAGGNLTLGLSQVDSVRNHPRAPPSAIAKRRQYKVGSSLGGIRAQRKDWILGLAPIFDWAYIKVGTDLRDPLLSPYFAPRDHLPRHVFVIGAELDFLVCEAHQLALKLAGKQDDPRFNTVPGRPEPAAEMGKLELEDPRFAWEESDAQGRSVRWLLVPDQVHAFDVQVGRSVLGDEVGVKDAVLKTEAYVKLMGEWLLNKVWA</sequence>
<dbReference type="Gene3D" id="3.40.50.1820">
    <property type="entry name" value="alpha/beta hydrolase"/>
    <property type="match status" value="1"/>
</dbReference>
<reference evidence="3" key="1">
    <citation type="submission" date="2022-11" db="EMBL/GenBank/DDBJ databases">
        <authorList>
            <person name="Scott C."/>
            <person name="Bruce N."/>
        </authorList>
    </citation>
    <scope>NUCLEOTIDE SEQUENCE</scope>
</reference>
<accession>A0A9P1HDM6</accession>
<dbReference type="EMBL" id="CALLCH030000020">
    <property type="protein sequence ID" value="CAI4219719.1"/>
    <property type="molecule type" value="Genomic_DNA"/>
</dbReference>
<name>A0A9P1HDM6_9PEZI</name>
<evidence type="ECO:0000259" key="2">
    <source>
        <dbReference type="Pfam" id="PF07859"/>
    </source>
</evidence>